<name>A0A927JCK2_9ACTN</name>
<reference evidence="1" key="1">
    <citation type="submission" date="2020-09" db="EMBL/GenBank/DDBJ databases">
        <title>Hoyosella lacisalsi sp. nov., a halotolerant actinobacterium isolated from soil of Lake Gudzhirganskoe.</title>
        <authorList>
            <person name="Yang Q."/>
            <person name="Guo P.Y."/>
            <person name="Liu S.W."/>
            <person name="Li F.N."/>
            <person name="Sun C.H."/>
        </authorList>
    </citation>
    <scope>NUCLEOTIDE SEQUENCE</scope>
    <source>
        <strain evidence="1">G463</strain>
    </source>
</reference>
<evidence type="ECO:0000313" key="2">
    <source>
        <dbReference type="Proteomes" id="UP000642993"/>
    </source>
</evidence>
<protein>
    <submittedName>
        <fullName evidence="1">DNA alkylation repair protein</fullName>
    </submittedName>
</protein>
<dbReference type="Gene3D" id="1.25.10.90">
    <property type="match status" value="1"/>
</dbReference>
<dbReference type="PANTHER" id="PTHR34070">
    <property type="entry name" value="ARMADILLO-TYPE FOLD"/>
    <property type="match status" value="1"/>
</dbReference>
<dbReference type="PANTHER" id="PTHR34070:SF1">
    <property type="entry name" value="DNA ALKYLATION REPAIR PROTEIN"/>
    <property type="match status" value="1"/>
</dbReference>
<dbReference type="CDD" id="cd06561">
    <property type="entry name" value="AlkD_like"/>
    <property type="match status" value="1"/>
</dbReference>
<dbReference type="AlphaFoldDB" id="A0A927JCK2"/>
<organism evidence="1 2">
    <name type="scientific">Lolliginicoccus lacisalsi</name>
    <dbReference type="NCBI Taxonomy" id="2742202"/>
    <lineage>
        <taxon>Bacteria</taxon>
        <taxon>Bacillati</taxon>
        <taxon>Actinomycetota</taxon>
        <taxon>Actinomycetes</taxon>
        <taxon>Mycobacteriales</taxon>
        <taxon>Hoyosellaceae</taxon>
        <taxon>Lolliginicoccus</taxon>
    </lineage>
</organism>
<dbReference type="SUPFAM" id="SSF48371">
    <property type="entry name" value="ARM repeat"/>
    <property type="match status" value="1"/>
</dbReference>
<accession>A0A927JCK2</accession>
<keyword evidence="2" id="KW-1185">Reference proteome</keyword>
<dbReference type="InterPro" id="IPR016024">
    <property type="entry name" value="ARM-type_fold"/>
</dbReference>
<proteinExistence type="predicted"/>
<dbReference type="Proteomes" id="UP000642993">
    <property type="component" value="Unassembled WGS sequence"/>
</dbReference>
<evidence type="ECO:0000313" key="1">
    <source>
        <dbReference type="EMBL" id="MBD8506680.1"/>
    </source>
</evidence>
<dbReference type="InterPro" id="IPR014825">
    <property type="entry name" value="DNA_alkylation"/>
</dbReference>
<sequence>MTAQDVITSLEAHRSEAGLATIRKRLAPAEPAIGLRMGDLFAIAKEHAGLPLGEVQQLLNHPAYEPRLAGFCILDFKARRKLDGPQREELYRCYLDNHHRITTWDMVDRAAPRVIGGFLAGGPLEPLRQLAVSSEPLRRRTAITAPLFFVRSGSDEDLAGSLRIAAMLAQDPEPVVHNAVGLFLKHATGRVPAGVRALLEERAALMPRPGLRLAVEKLDPTERKYFLDAHRRLR</sequence>
<comment type="caution">
    <text evidence="1">The sequence shown here is derived from an EMBL/GenBank/DDBJ whole genome shotgun (WGS) entry which is preliminary data.</text>
</comment>
<dbReference type="Pfam" id="PF08713">
    <property type="entry name" value="DNA_alkylation"/>
    <property type="match status" value="1"/>
</dbReference>
<dbReference type="EMBL" id="JACYWE010000005">
    <property type="protein sequence ID" value="MBD8506680.1"/>
    <property type="molecule type" value="Genomic_DNA"/>
</dbReference>
<gene>
    <name evidence="1" type="ORF">HT102_09295</name>
</gene>
<dbReference type="RefSeq" id="WP_192039156.1">
    <property type="nucleotide sequence ID" value="NZ_JACYWE010000005.1"/>
</dbReference>